<sequence length="192" mass="22420">MNLQNNMTTLDLDMLTIFLLSILLISCFLFDCSHKARLFQLYMAIQSYFVGHSQTVWDHLSKEEFSEKKIVIEHEKLKKQKRKTKKHLNMKINTNLNPYIEENKTELNASAKLKSDEENDLSDFGKNSTAENSPRNEDSAVDEKKCKIFINEEEFFIDTYKSEFGLFSGPCIERISIDAAMNDFQYQCVNFN</sequence>
<accession>A0AAU9JAK4</accession>
<evidence type="ECO:0000256" key="2">
    <source>
        <dbReference type="SAM" id="Phobius"/>
    </source>
</evidence>
<dbReference type="EMBL" id="CAJZBQ010000033">
    <property type="protein sequence ID" value="CAG9323006.1"/>
    <property type="molecule type" value="Genomic_DNA"/>
</dbReference>
<organism evidence="3 4">
    <name type="scientific">Blepharisma stoltei</name>
    <dbReference type="NCBI Taxonomy" id="1481888"/>
    <lineage>
        <taxon>Eukaryota</taxon>
        <taxon>Sar</taxon>
        <taxon>Alveolata</taxon>
        <taxon>Ciliophora</taxon>
        <taxon>Postciliodesmatophora</taxon>
        <taxon>Heterotrichea</taxon>
        <taxon>Heterotrichida</taxon>
        <taxon>Blepharismidae</taxon>
        <taxon>Blepharisma</taxon>
    </lineage>
</organism>
<reference evidence="3" key="1">
    <citation type="submission" date="2021-09" db="EMBL/GenBank/DDBJ databases">
        <authorList>
            <consortium name="AG Swart"/>
            <person name="Singh M."/>
            <person name="Singh A."/>
            <person name="Seah K."/>
            <person name="Emmerich C."/>
        </authorList>
    </citation>
    <scope>NUCLEOTIDE SEQUENCE</scope>
    <source>
        <strain evidence="3">ATCC30299</strain>
    </source>
</reference>
<gene>
    <name evidence="3" type="ORF">BSTOLATCC_MIC32911</name>
</gene>
<evidence type="ECO:0000256" key="1">
    <source>
        <dbReference type="SAM" id="MobiDB-lite"/>
    </source>
</evidence>
<keyword evidence="2" id="KW-0812">Transmembrane</keyword>
<feature type="transmembrane region" description="Helical" evidence="2">
    <location>
        <begin position="12"/>
        <end position="30"/>
    </location>
</feature>
<keyword evidence="4" id="KW-1185">Reference proteome</keyword>
<name>A0AAU9JAK4_9CILI</name>
<dbReference type="Proteomes" id="UP001162131">
    <property type="component" value="Unassembled WGS sequence"/>
</dbReference>
<evidence type="ECO:0008006" key="5">
    <source>
        <dbReference type="Google" id="ProtNLM"/>
    </source>
</evidence>
<keyword evidence="2" id="KW-0472">Membrane</keyword>
<keyword evidence="2" id="KW-1133">Transmembrane helix</keyword>
<evidence type="ECO:0000313" key="4">
    <source>
        <dbReference type="Proteomes" id="UP001162131"/>
    </source>
</evidence>
<comment type="caution">
    <text evidence="3">The sequence shown here is derived from an EMBL/GenBank/DDBJ whole genome shotgun (WGS) entry which is preliminary data.</text>
</comment>
<protein>
    <recommendedName>
        <fullName evidence="5">ATP synthase F0 subunit 8</fullName>
    </recommendedName>
</protein>
<dbReference type="AlphaFoldDB" id="A0AAU9JAK4"/>
<feature type="region of interest" description="Disordered" evidence="1">
    <location>
        <begin position="115"/>
        <end position="139"/>
    </location>
</feature>
<proteinExistence type="predicted"/>
<evidence type="ECO:0000313" key="3">
    <source>
        <dbReference type="EMBL" id="CAG9323006.1"/>
    </source>
</evidence>